<dbReference type="GeneID" id="9809408"/>
<evidence type="ECO:0000313" key="16">
    <source>
        <dbReference type="EMBL" id="KAF1770512.1"/>
    </source>
</evidence>
<dbReference type="HOGENOM" id="CLU_020346_0_0_1"/>
<dbReference type="Gene3D" id="3.40.50.150">
    <property type="entry name" value="Vaccinia Virus protein VP39"/>
    <property type="match status" value="1"/>
</dbReference>
<dbReference type="InterPro" id="IPR016899">
    <property type="entry name" value="mRNA_G-N7_MeTrfase_euk"/>
</dbReference>
<evidence type="ECO:0000256" key="13">
    <source>
        <dbReference type="SAM" id="MobiDB-lite"/>
    </source>
</evidence>
<dbReference type="STRING" id="31234.E3MG76"/>
<evidence type="ECO:0000256" key="1">
    <source>
        <dbReference type="ARBA" id="ARBA00004123"/>
    </source>
</evidence>
<keyword evidence="7 10" id="KW-0506">mRNA capping</keyword>
<name>E3MG76_CAERE</name>
<keyword evidence="5 10" id="KW-0949">S-adenosyl-L-methionine</keyword>
<dbReference type="CTD" id="9809408"/>
<evidence type="ECO:0000256" key="3">
    <source>
        <dbReference type="ARBA" id="ARBA00022664"/>
    </source>
</evidence>
<dbReference type="EC" id="2.1.1.56" evidence="10"/>
<protein>
    <recommendedName>
        <fullName evidence="10">mRNA cap guanine-N(7) methyltransferase</fullName>
        <ecNumber evidence="10">2.1.1.56</ecNumber>
    </recommendedName>
    <alternativeName>
        <fullName evidence="10">mRNA (guanine-N(7))-methyltransferase</fullName>
    </alternativeName>
    <alternativeName>
        <fullName evidence="10">mRNA cap methyltransferase</fullName>
    </alternativeName>
</protein>
<dbReference type="RefSeq" id="XP_003104824.1">
    <property type="nucleotide sequence ID" value="XM_003104776.1"/>
</dbReference>
<feature type="region of interest" description="Disordered" evidence="13">
    <location>
        <begin position="335"/>
        <end position="379"/>
    </location>
</feature>
<keyword evidence="6 10" id="KW-0694">RNA-binding</keyword>
<evidence type="ECO:0000256" key="4">
    <source>
        <dbReference type="ARBA" id="ARBA00022679"/>
    </source>
</evidence>
<dbReference type="InterPro" id="IPR004971">
    <property type="entry name" value="mRNA_G-N7_MeTrfase_dom"/>
</dbReference>
<dbReference type="OMA" id="LITGDCF"/>
<dbReference type="PANTHER" id="PTHR12189">
    <property type="entry name" value="MRNA GUANINE-7- METHYLTRANSFERASE"/>
    <property type="match status" value="1"/>
</dbReference>
<dbReference type="GO" id="GO:0005634">
    <property type="term" value="C:nucleus"/>
    <property type="evidence" value="ECO:0007669"/>
    <property type="project" value="UniProtKB-SubCell"/>
</dbReference>
<organism evidence="17">
    <name type="scientific">Caenorhabditis remanei</name>
    <name type="common">Caenorhabditis vulgaris</name>
    <dbReference type="NCBI Taxonomy" id="31234"/>
    <lineage>
        <taxon>Eukaryota</taxon>
        <taxon>Metazoa</taxon>
        <taxon>Ecdysozoa</taxon>
        <taxon>Nematoda</taxon>
        <taxon>Chromadorea</taxon>
        <taxon>Rhabditida</taxon>
        <taxon>Rhabditina</taxon>
        <taxon>Rhabditomorpha</taxon>
        <taxon>Rhabditoidea</taxon>
        <taxon>Rhabditidae</taxon>
        <taxon>Peloderinae</taxon>
        <taxon>Caenorhabditis</taxon>
    </lineage>
</organism>
<dbReference type="GO" id="GO:0003723">
    <property type="term" value="F:RNA binding"/>
    <property type="evidence" value="ECO:0007669"/>
    <property type="project" value="UniProtKB-KW"/>
</dbReference>
<evidence type="ECO:0000256" key="6">
    <source>
        <dbReference type="ARBA" id="ARBA00022884"/>
    </source>
</evidence>
<evidence type="ECO:0000256" key="8">
    <source>
        <dbReference type="ARBA" id="ARBA00023242"/>
    </source>
</evidence>
<evidence type="ECO:0000256" key="5">
    <source>
        <dbReference type="ARBA" id="ARBA00022691"/>
    </source>
</evidence>
<dbReference type="PANTHER" id="PTHR12189:SF2">
    <property type="entry name" value="MRNA CAP GUANINE-N7 METHYLTRANSFERASE"/>
    <property type="match status" value="1"/>
</dbReference>
<feature type="site" description="mRNA cap binding" evidence="12">
    <location>
        <position position="230"/>
    </location>
</feature>
<dbReference type="InterPro" id="IPR039753">
    <property type="entry name" value="RG7MT1"/>
</dbReference>
<feature type="binding site" evidence="11">
    <location>
        <position position="116"/>
    </location>
    <ligand>
        <name>S-adenosyl-L-methionine</name>
        <dbReference type="ChEBI" id="CHEBI:59789"/>
    </ligand>
</feature>
<keyword evidence="17" id="KW-1185">Reference proteome</keyword>
<dbReference type="OrthoDB" id="10248867at2759"/>
<feature type="compositionally biased region" description="Basic and acidic residues" evidence="13">
    <location>
        <begin position="344"/>
        <end position="379"/>
    </location>
</feature>
<dbReference type="Pfam" id="PF03291">
    <property type="entry name" value="mRNA_G-N7_MeTrfase"/>
    <property type="match status" value="1"/>
</dbReference>
<dbReference type="Proteomes" id="UP000483820">
    <property type="component" value="Chromosome I"/>
</dbReference>
<dbReference type="Proteomes" id="UP000008281">
    <property type="component" value="Unassembled WGS sequence"/>
</dbReference>
<accession>E3MG76</accession>
<sequence>MSADVVADHYNKVKQTGIQDRKESRIFFMRNMNNWIKSQLINDAMKLVNENNVRNPRVLDIACGKGGDLRKWDISGAKHVVMADVADVSVQQAEERYKQMHKYPDNIFGAQFIVADCTKENLESRIESKEPFDLVSCQFAMHYSFVDEESARQFIKNAVGMLKPGGVFIGTLPDADRIVWAVRNGEGGKFSNDVCKITYENVEELSNGNRPPLFGAKFHFSLDEQVNCPEFLAYFPLVKLLLEEQDMELVFVRNFAEAITNWLEPGRRLLESMKGLETFPNHNLSGKSDDEYLEAKAKIETLGENVPKYVGTLSKSEWEAICMYLVFEFRKKKTPAAEGETDAPEAKKLASVDQESEKKSKDIEEKQNPEEEVHHQNQS</sequence>
<keyword evidence="4 10" id="KW-0808">Transferase</keyword>
<dbReference type="InParanoid" id="E3MG76"/>
<evidence type="ECO:0000256" key="7">
    <source>
        <dbReference type="ARBA" id="ARBA00023042"/>
    </source>
</evidence>
<dbReference type="eggNOG" id="KOG1975">
    <property type="taxonomic scope" value="Eukaryota"/>
</dbReference>
<feature type="binding site" evidence="11">
    <location>
        <position position="62"/>
    </location>
    <ligand>
        <name>S-adenosyl-L-methionine</name>
        <dbReference type="ChEBI" id="CHEBI:59789"/>
    </ligand>
</feature>
<feature type="binding site" evidence="11">
    <location>
        <position position="138"/>
    </location>
    <ligand>
        <name>S-adenosyl-L-methionine</name>
        <dbReference type="ChEBI" id="CHEBI:59789"/>
    </ligand>
</feature>
<keyword evidence="8 10" id="KW-0539">Nucleus</keyword>
<reference evidence="15" key="1">
    <citation type="submission" date="2007-07" db="EMBL/GenBank/DDBJ databases">
        <title>PCAP assembly of the Caenorhabditis remanei genome.</title>
        <authorList>
            <consortium name="The Caenorhabditis remanei Sequencing Consortium"/>
            <person name="Wilson R.K."/>
        </authorList>
    </citation>
    <scope>NUCLEOTIDE SEQUENCE [LARGE SCALE GENOMIC DNA]</scope>
    <source>
        <strain evidence="15">PB4641</strain>
    </source>
</reference>
<dbReference type="GO" id="GO:0004482">
    <property type="term" value="F:mRNA 5'-cap (guanine-N7-)-methyltransferase activity"/>
    <property type="evidence" value="ECO:0007669"/>
    <property type="project" value="UniProtKB-EC"/>
</dbReference>
<evidence type="ECO:0000256" key="2">
    <source>
        <dbReference type="ARBA" id="ARBA00022603"/>
    </source>
</evidence>
<evidence type="ECO:0000313" key="18">
    <source>
        <dbReference type="Proteomes" id="UP000483820"/>
    </source>
</evidence>
<evidence type="ECO:0000256" key="12">
    <source>
        <dbReference type="PIRSR" id="PIRSR028762-2"/>
    </source>
</evidence>
<feature type="binding site" evidence="11">
    <location>
        <position position="37"/>
    </location>
    <ligand>
        <name>S-adenosyl-L-methionine</name>
        <dbReference type="ChEBI" id="CHEBI:59789"/>
    </ligand>
</feature>
<evidence type="ECO:0000313" key="17">
    <source>
        <dbReference type="Proteomes" id="UP000008281"/>
    </source>
</evidence>
<evidence type="ECO:0000256" key="9">
    <source>
        <dbReference type="ARBA" id="ARBA00044712"/>
    </source>
</evidence>
<dbReference type="KEGG" id="crq:GCK72_002331"/>
<dbReference type="PROSITE" id="PS51562">
    <property type="entry name" value="RNA_CAP0_MT"/>
    <property type="match status" value="1"/>
</dbReference>
<evidence type="ECO:0000256" key="11">
    <source>
        <dbReference type="PIRSR" id="PIRSR028762-1"/>
    </source>
</evidence>
<feature type="site" description="mRNA cap binding" evidence="12">
    <location>
        <position position="71"/>
    </location>
</feature>
<feature type="site" description="mRNA cap binding" evidence="12">
    <location>
        <position position="96"/>
    </location>
</feature>
<evidence type="ECO:0000313" key="15">
    <source>
        <dbReference type="EMBL" id="EFP01475.1"/>
    </source>
</evidence>
<proteinExistence type="inferred from homology"/>
<feature type="domain" description="MRNA cap 0 methyltransferase" evidence="14">
    <location>
        <begin position="24"/>
        <end position="332"/>
    </location>
</feature>
<dbReference type="FunCoup" id="E3MG76">
    <property type="interactions" value="3342"/>
</dbReference>
<comment type="subcellular location">
    <subcellularLocation>
        <location evidence="1 10">Nucleus</location>
    </subcellularLocation>
</comment>
<keyword evidence="2 10" id="KW-0489">Methyltransferase</keyword>
<keyword evidence="3 10" id="KW-0507">mRNA processing</keyword>
<feature type="site" description="mRNA cap binding" evidence="12">
    <location>
        <position position="142"/>
    </location>
</feature>
<dbReference type="PIRSF" id="PIRSF028762">
    <property type="entry name" value="ABD1"/>
    <property type="match status" value="1"/>
</dbReference>
<dbReference type="InterPro" id="IPR029063">
    <property type="entry name" value="SAM-dependent_MTases_sf"/>
</dbReference>
<feature type="binding site" evidence="11">
    <location>
        <position position="143"/>
    </location>
    <ligand>
        <name>S-adenosyl-L-methionine</name>
        <dbReference type="ChEBI" id="CHEBI:59789"/>
    </ligand>
</feature>
<gene>
    <name evidence="15" type="primary">Cre-tag-72</name>
    <name evidence="15" type="ORF">CRE_23968</name>
    <name evidence="16" type="ORF">GCK72_002331</name>
</gene>
<feature type="binding site" evidence="12">
    <location>
        <begin position="33"/>
        <end position="34"/>
    </location>
    <ligand>
        <name>mRNA</name>
        <dbReference type="ChEBI" id="CHEBI:33699"/>
    </ligand>
</feature>
<feature type="binding site" evidence="11">
    <location>
        <position position="84"/>
    </location>
    <ligand>
        <name>S-adenosyl-L-methionine</name>
        <dbReference type="ChEBI" id="CHEBI:59789"/>
    </ligand>
</feature>
<feature type="site" description="mRNA cap binding" evidence="12">
    <location>
        <position position="324"/>
    </location>
</feature>
<dbReference type="AlphaFoldDB" id="E3MG76"/>
<dbReference type="SUPFAM" id="SSF53335">
    <property type="entry name" value="S-adenosyl-L-methionine-dependent methyltransferases"/>
    <property type="match status" value="1"/>
</dbReference>
<evidence type="ECO:0000259" key="14">
    <source>
        <dbReference type="PROSITE" id="PS51562"/>
    </source>
</evidence>
<dbReference type="EMBL" id="DS268443">
    <property type="protein sequence ID" value="EFP01475.1"/>
    <property type="molecule type" value="Genomic_DNA"/>
</dbReference>
<comment type="similarity">
    <text evidence="10">Belongs to the class I-like SAM-binding methyltransferase superfamily. mRNA cap 0 methyltransferase family.</text>
</comment>
<evidence type="ECO:0000256" key="10">
    <source>
        <dbReference type="PIRNR" id="PIRNR028762"/>
    </source>
</evidence>
<dbReference type="CDD" id="cd02440">
    <property type="entry name" value="AdoMet_MTases"/>
    <property type="match status" value="1"/>
</dbReference>
<feature type="site" description="mRNA cap binding" evidence="12">
    <location>
        <position position="65"/>
    </location>
</feature>
<comment type="catalytic activity">
    <reaction evidence="9">
        <text>a 5'-end (5'-triphosphoguanosine)-ribonucleoside in mRNA + S-adenosyl-L-methionine = a 5'-end (N(7)-methyl 5'-triphosphoguanosine)-ribonucleoside in mRNA + S-adenosyl-L-homocysteine</text>
        <dbReference type="Rhea" id="RHEA:67008"/>
        <dbReference type="Rhea" id="RHEA-COMP:17166"/>
        <dbReference type="Rhea" id="RHEA-COMP:17167"/>
        <dbReference type="ChEBI" id="CHEBI:57856"/>
        <dbReference type="ChEBI" id="CHEBI:59789"/>
        <dbReference type="ChEBI" id="CHEBI:156461"/>
        <dbReference type="ChEBI" id="CHEBI:167617"/>
        <dbReference type="EC" id="2.1.1.56"/>
    </reaction>
</comment>
<reference evidence="16 18" key="2">
    <citation type="submission" date="2019-12" db="EMBL/GenBank/DDBJ databases">
        <title>Chromosome-level assembly of the Caenorhabditis remanei genome.</title>
        <authorList>
            <person name="Teterina A.A."/>
            <person name="Willis J.H."/>
            <person name="Phillips P.C."/>
        </authorList>
    </citation>
    <scope>NUCLEOTIDE SEQUENCE [LARGE SCALE GENOMIC DNA]</scope>
    <source>
        <strain evidence="16 18">PX506</strain>
        <tissue evidence="16">Whole organism</tissue>
    </source>
</reference>
<dbReference type="EMBL" id="WUAV01000001">
    <property type="protein sequence ID" value="KAF1770512.1"/>
    <property type="molecule type" value="Genomic_DNA"/>
</dbReference>